<proteinExistence type="predicted"/>
<dbReference type="AlphaFoldDB" id="A0A163JH05"/>
<reference evidence="3" key="1">
    <citation type="submission" date="2016-04" db="EMBL/GenBank/DDBJ databases">
        <authorList>
            <person name="Evans L.H."/>
            <person name="Alamgir A."/>
            <person name="Owens N."/>
            <person name="Weber N.D."/>
            <person name="Virtaneva K."/>
            <person name="Barbian K."/>
            <person name="Babar A."/>
            <person name="Rosenke K."/>
        </authorList>
    </citation>
    <scope>NUCLEOTIDE SEQUENCE [LARGE SCALE GENOMIC DNA]</scope>
    <source>
        <strain evidence="3">CBS 101.48</strain>
    </source>
</reference>
<keyword evidence="2" id="KW-0472">Membrane</keyword>
<feature type="compositionally biased region" description="Basic and acidic residues" evidence="1">
    <location>
        <begin position="622"/>
        <end position="639"/>
    </location>
</feature>
<feature type="region of interest" description="Disordered" evidence="1">
    <location>
        <begin position="1006"/>
        <end position="1035"/>
    </location>
</feature>
<feature type="region of interest" description="Disordered" evidence="1">
    <location>
        <begin position="247"/>
        <end position="300"/>
    </location>
</feature>
<sequence length="1035" mass="115160">MQERCYHDQDLLRNASPPPPSRSLDRTHPSPTSSSSRTHRRTHSAAHHQHRHRRQVSTDGSQSQKRSAGSFGRNEGGWLACSPLEELPFAQRNETHQDSLCSSNTASPSAGNGCAKDMLGAISNEDILKLTQLTNKLPVVSRKHNHIQKGDGHTKHRPCVNPEEEECVNNQLHHPHRHPHHKSRHIPTDSQLCDIGLAELLSQDFMKTSSPASTTDTSGLLTVPSCNPSTLSTDTDDSHFSWHNKNNDLGNSSNISGSSNISSRSHTPLHLPALTTTSSQQTNGTTRSAPSLATGIGSSRAPHHSYYHPLTISTTTTNSASPYLDPNCTPNSSHRRSWYKALMKRDKKGKATYDETSHSDYTPPMNDSADFYHSLQQVPTLVDTNNNHLSNNHLKSHTNPIVDTATNALIPPTESSLKRKKSKKQIALERLRLPSRHKRRSSPDIEKYTSTAFHKATKQDGRRRLERIGSNRRHSFDNLRDFGMDPSPVVPPPPSSTSSSSSSAAHSPNSSTAQIPVPHTISTLGNGPDSFSSTGSDDAPKETKTNFKPSLDNDDNSPRHHQHSKRVLYFDYQSLPWDNKHGQPKGVKGLVKMMIDCGYGTLSEKQIKPDDDDEDDDDDTLDSLHDNDKKKDDHEKDQDATEGQEQGDSLPTIESSKVITGDIDWLDAKGGTRQIAEVHVDAENDLGFVKLTQLANDTSLIRGHLLNLSVSFLAPSKAGDDPSKAEDERISYMHENSDLCHAVKDRLVSLEPFLDSSQAFLMERGQQCRAFIPTEDSANDIQQLLSHQQQQQHQRHHSSGSTKSSSQGGEMSVRFTDPDITHSKTSSMDRPSSLASFRTRSSSLWNYVPFKEYNAYEYRQDQLKDALDDLQRGMGKLRLSLEDTETMVHGVQIDMNDTKAKMDTYLKDVPETHYSELKRLEDSIESILANRAKSRGMELLYWLLTALLTGCAFLLWAAICALKLCQTAISFPKKLIKAFNEHMEERNRVIKQAGQRIVAKGADRSLATTTAVRPPTSRRRSSRQLSLHPPSTPSL</sequence>
<evidence type="ECO:0000256" key="1">
    <source>
        <dbReference type="SAM" id="MobiDB-lite"/>
    </source>
</evidence>
<keyword evidence="2" id="KW-0812">Transmembrane</keyword>
<feature type="transmembrane region" description="Helical" evidence="2">
    <location>
        <begin position="939"/>
        <end position="965"/>
    </location>
</feature>
<evidence type="ECO:0000313" key="3">
    <source>
        <dbReference type="EMBL" id="SAM01261.1"/>
    </source>
</evidence>
<organism evidence="3">
    <name type="scientific">Absidia glauca</name>
    <name type="common">Pin mould</name>
    <dbReference type="NCBI Taxonomy" id="4829"/>
    <lineage>
        <taxon>Eukaryota</taxon>
        <taxon>Fungi</taxon>
        <taxon>Fungi incertae sedis</taxon>
        <taxon>Mucoromycota</taxon>
        <taxon>Mucoromycotina</taxon>
        <taxon>Mucoromycetes</taxon>
        <taxon>Mucorales</taxon>
        <taxon>Cunninghamellaceae</taxon>
        <taxon>Absidia</taxon>
    </lineage>
</organism>
<keyword evidence="2" id="KW-1133">Transmembrane helix</keyword>
<feature type="compositionally biased region" description="Basic and acidic residues" evidence="1">
    <location>
        <begin position="1"/>
        <end position="11"/>
    </location>
</feature>
<dbReference type="Proteomes" id="UP000078561">
    <property type="component" value="Unassembled WGS sequence"/>
</dbReference>
<feature type="region of interest" description="Disordered" evidence="1">
    <location>
        <begin position="315"/>
        <end position="334"/>
    </location>
</feature>
<accession>A0A163JH05</accession>
<gene>
    <name evidence="3" type="primary">ABSGL_07002.1 scaffold 8715</name>
</gene>
<feature type="compositionally biased region" description="Acidic residues" evidence="1">
    <location>
        <begin position="610"/>
        <end position="621"/>
    </location>
</feature>
<feature type="compositionally biased region" description="Polar residues" evidence="1">
    <location>
        <begin position="520"/>
        <end position="536"/>
    </location>
</feature>
<feature type="region of interest" description="Disordered" evidence="1">
    <location>
        <begin position="784"/>
        <end position="833"/>
    </location>
</feature>
<evidence type="ECO:0000313" key="4">
    <source>
        <dbReference type="Proteomes" id="UP000078561"/>
    </source>
</evidence>
<dbReference type="InParanoid" id="A0A163JH05"/>
<feature type="compositionally biased region" description="Low complexity" evidence="1">
    <location>
        <begin position="799"/>
        <end position="809"/>
    </location>
</feature>
<name>A0A163JH05_ABSGL</name>
<dbReference type="OrthoDB" id="2290256at2759"/>
<feature type="compositionally biased region" description="Basic and acidic residues" evidence="1">
    <location>
        <begin position="457"/>
        <end position="483"/>
    </location>
</feature>
<feature type="compositionally biased region" description="Low complexity" evidence="1">
    <location>
        <begin position="496"/>
        <end position="512"/>
    </location>
</feature>
<feature type="compositionally biased region" description="Basic residues" evidence="1">
    <location>
        <begin position="37"/>
        <end position="55"/>
    </location>
</feature>
<protein>
    <submittedName>
        <fullName evidence="3">Uncharacterized protein</fullName>
    </submittedName>
</protein>
<dbReference type="EMBL" id="LT553525">
    <property type="protein sequence ID" value="SAM01261.1"/>
    <property type="molecule type" value="Genomic_DNA"/>
</dbReference>
<feature type="region of interest" description="Disordered" evidence="1">
    <location>
        <begin position="432"/>
        <end position="563"/>
    </location>
</feature>
<dbReference type="STRING" id="4829.A0A163JH05"/>
<feature type="region of interest" description="Disordered" evidence="1">
    <location>
        <begin position="1"/>
        <end position="75"/>
    </location>
</feature>
<keyword evidence="4" id="KW-1185">Reference proteome</keyword>
<feature type="region of interest" description="Disordered" evidence="1">
    <location>
        <begin position="603"/>
        <end position="654"/>
    </location>
</feature>
<feature type="compositionally biased region" description="Low complexity" evidence="1">
    <location>
        <begin position="250"/>
        <end position="286"/>
    </location>
</feature>
<feature type="compositionally biased region" description="Polar residues" evidence="1">
    <location>
        <begin position="641"/>
        <end position="654"/>
    </location>
</feature>
<evidence type="ECO:0000256" key="2">
    <source>
        <dbReference type="SAM" id="Phobius"/>
    </source>
</evidence>